<gene>
    <name evidence="1" type="ORF">GOODEAATRI_017205</name>
</gene>
<proteinExistence type="predicted"/>
<protein>
    <submittedName>
        <fullName evidence="1">Uncharacterized protein</fullName>
    </submittedName>
</protein>
<evidence type="ECO:0000313" key="2">
    <source>
        <dbReference type="Proteomes" id="UP001476798"/>
    </source>
</evidence>
<keyword evidence="2" id="KW-1185">Reference proteome</keyword>
<organism evidence="1 2">
    <name type="scientific">Goodea atripinnis</name>
    <dbReference type="NCBI Taxonomy" id="208336"/>
    <lineage>
        <taxon>Eukaryota</taxon>
        <taxon>Metazoa</taxon>
        <taxon>Chordata</taxon>
        <taxon>Craniata</taxon>
        <taxon>Vertebrata</taxon>
        <taxon>Euteleostomi</taxon>
        <taxon>Actinopterygii</taxon>
        <taxon>Neopterygii</taxon>
        <taxon>Teleostei</taxon>
        <taxon>Neoteleostei</taxon>
        <taxon>Acanthomorphata</taxon>
        <taxon>Ovalentaria</taxon>
        <taxon>Atherinomorphae</taxon>
        <taxon>Cyprinodontiformes</taxon>
        <taxon>Goodeidae</taxon>
        <taxon>Goodea</taxon>
    </lineage>
</organism>
<evidence type="ECO:0000313" key="1">
    <source>
        <dbReference type="EMBL" id="MEQ2158931.1"/>
    </source>
</evidence>
<dbReference type="Proteomes" id="UP001476798">
    <property type="component" value="Unassembled WGS sequence"/>
</dbReference>
<dbReference type="EMBL" id="JAHRIO010001382">
    <property type="protein sequence ID" value="MEQ2158931.1"/>
    <property type="molecule type" value="Genomic_DNA"/>
</dbReference>
<sequence>VAVVDLNEILGEQCKAQLDAEFGEGKSTFIQCDVTHGDALRGDDTYQFSHLRFPPEAVYTATSVSWHQEINNTPGLCNGAPCAKHLLIICLHSCRVSTTHINLEGRRDS</sequence>
<feature type="non-terminal residue" evidence="1">
    <location>
        <position position="1"/>
    </location>
</feature>
<accession>A0ABV0MIK4</accession>
<reference evidence="1 2" key="1">
    <citation type="submission" date="2021-06" db="EMBL/GenBank/DDBJ databases">
        <authorList>
            <person name="Palmer J.M."/>
        </authorList>
    </citation>
    <scope>NUCLEOTIDE SEQUENCE [LARGE SCALE GENOMIC DNA]</scope>
    <source>
        <strain evidence="1 2">GA_2019</strain>
        <tissue evidence="1">Muscle</tissue>
    </source>
</reference>
<comment type="caution">
    <text evidence="1">The sequence shown here is derived from an EMBL/GenBank/DDBJ whole genome shotgun (WGS) entry which is preliminary data.</text>
</comment>
<name>A0ABV0MIK4_9TELE</name>